<evidence type="ECO:0000256" key="1">
    <source>
        <dbReference type="ARBA" id="ARBA00009437"/>
    </source>
</evidence>
<dbReference type="EMBL" id="JACGDG010000018">
    <property type="protein sequence ID" value="MBA6118014.1"/>
    <property type="molecule type" value="Genomic_DNA"/>
</dbReference>
<dbReference type="Gene3D" id="1.10.10.10">
    <property type="entry name" value="Winged helix-like DNA-binding domain superfamily/Winged helix DNA-binding domain"/>
    <property type="match status" value="1"/>
</dbReference>
<evidence type="ECO:0000313" key="6">
    <source>
        <dbReference type="EMBL" id="MBA6118014.1"/>
    </source>
</evidence>
<dbReference type="InterPro" id="IPR036388">
    <property type="entry name" value="WH-like_DNA-bd_sf"/>
</dbReference>
<dbReference type="Gene3D" id="3.40.190.10">
    <property type="entry name" value="Periplasmic binding protein-like II"/>
    <property type="match status" value="2"/>
</dbReference>
<proteinExistence type="inferred from homology"/>
<dbReference type="Proteomes" id="UP000553948">
    <property type="component" value="Unassembled WGS sequence"/>
</dbReference>
<evidence type="ECO:0000256" key="3">
    <source>
        <dbReference type="ARBA" id="ARBA00023125"/>
    </source>
</evidence>
<dbReference type="GO" id="GO:0003700">
    <property type="term" value="F:DNA-binding transcription factor activity"/>
    <property type="evidence" value="ECO:0007669"/>
    <property type="project" value="InterPro"/>
</dbReference>
<comment type="caution">
    <text evidence="6">The sequence shown here is derived from an EMBL/GenBank/DDBJ whole genome shotgun (WGS) entry which is preliminary data.</text>
</comment>
<comment type="similarity">
    <text evidence="1">Belongs to the LysR transcriptional regulatory family.</text>
</comment>
<dbReference type="GO" id="GO:0043565">
    <property type="term" value="F:sequence-specific DNA binding"/>
    <property type="evidence" value="ECO:0007669"/>
    <property type="project" value="TreeGrafter"/>
</dbReference>
<dbReference type="InterPro" id="IPR058163">
    <property type="entry name" value="LysR-type_TF_proteobact-type"/>
</dbReference>
<dbReference type="PANTHER" id="PTHR30537:SF74">
    <property type="entry name" value="HTH-TYPE TRANSCRIPTIONAL REGULATOR TRPI"/>
    <property type="match status" value="1"/>
</dbReference>
<dbReference type="InterPro" id="IPR005119">
    <property type="entry name" value="LysR_subst-bd"/>
</dbReference>
<name>A0A7W2QKW5_PSEPU</name>
<dbReference type="Pfam" id="PF03466">
    <property type="entry name" value="LysR_substrate"/>
    <property type="match status" value="1"/>
</dbReference>
<protein>
    <submittedName>
        <fullName evidence="6">LysR family transcriptional regulator</fullName>
    </submittedName>
</protein>
<dbReference type="RefSeq" id="WP_176515169.1">
    <property type="nucleotide sequence ID" value="NZ_CP060529.1"/>
</dbReference>
<evidence type="ECO:0000256" key="4">
    <source>
        <dbReference type="ARBA" id="ARBA00023163"/>
    </source>
</evidence>
<keyword evidence="3" id="KW-0238">DNA-binding</keyword>
<gene>
    <name evidence="6" type="ORF">H4C47_20050</name>
</gene>
<dbReference type="InterPro" id="IPR000847">
    <property type="entry name" value="LysR_HTH_N"/>
</dbReference>
<dbReference type="PANTHER" id="PTHR30537">
    <property type="entry name" value="HTH-TYPE TRANSCRIPTIONAL REGULATOR"/>
    <property type="match status" value="1"/>
</dbReference>
<evidence type="ECO:0000259" key="5">
    <source>
        <dbReference type="PROSITE" id="PS50931"/>
    </source>
</evidence>
<dbReference type="GO" id="GO:0006351">
    <property type="term" value="P:DNA-templated transcription"/>
    <property type="evidence" value="ECO:0007669"/>
    <property type="project" value="TreeGrafter"/>
</dbReference>
<dbReference type="AlphaFoldDB" id="A0A7W2QKW5"/>
<dbReference type="Pfam" id="PF00126">
    <property type="entry name" value="HTH_1"/>
    <property type="match status" value="1"/>
</dbReference>
<dbReference type="SUPFAM" id="SSF53850">
    <property type="entry name" value="Periplasmic binding protein-like II"/>
    <property type="match status" value="1"/>
</dbReference>
<sequence>MSRLPPLRALQVFETVGHCGGISQAARRLGISVGAVSQQMKLLEDALGMKLTLKDGQRIRLNTVGERFHARCSTAFEELRVAVSEAERAKNPNNLYVSCLPSLMVKWLAPLVDEWGSGESDLDIYLDSTLEDTSEEEIADFRIGYGEHPQHAAHSVLLFRDCVVPTCSPLLLERVGCARELLEHRLIGIDSRPKFDSPPSWTQWFEALEGKTGVPIAIRRNYSSSSAAIQAAIDQQGIVLAQFSMIARDVGAGRLVIPWPFAVPLPAPYYLSWHPNTLHKHQCRAFQRWIIGQGQKQDKITAAMLVDSWPSAVMDHS</sequence>
<evidence type="ECO:0000256" key="2">
    <source>
        <dbReference type="ARBA" id="ARBA00023015"/>
    </source>
</evidence>
<reference evidence="6 7" key="1">
    <citation type="submission" date="2020-07" db="EMBL/GenBank/DDBJ databases">
        <title>Diversity of carbapenemase encoding genes among Pseudomonas putida group clinical isolates in a tertiary Brazilian hospital.</title>
        <authorList>
            <person name="Alberto-Lei F."/>
            <person name="Nodari C.S."/>
            <person name="Streling A.P."/>
            <person name="Paulino J.T."/>
            <person name="Bessa-Neto F.O."/>
            <person name="Cayo R."/>
            <person name="Gales A.C."/>
        </authorList>
    </citation>
    <scope>NUCLEOTIDE SEQUENCE [LARGE SCALE GENOMIC DNA]</scope>
    <source>
        <strain evidence="6 7">12464</strain>
    </source>
</reference>
<dbReference type="PROSITE" id="PS50931">
    <property type="entry name" value="HTH_LYSR"/>
    <property type="match status" value="1"/>
</dbReference>
<feature type="domain" description="HTH lysR-type" evidence="5">
    <location>
        <begin position="5"/>
        <end position="62"/>
    </location>
</feature>
<dbReference type="InterPro" id="IPR036390">
    <property type="entry name" value="WH_DNA-bd_sf"/>
</dbReference>
<accession>A0A7W2QKW5</accession>
<keyword evidence="2" id="KW-0805">Transcription regulation</keyword>
<evidence type="ECO:0000313" key="7">
    <source>
        <dbReference type="Proteomes" id="UP000553948"/>
    </source>
</evidence>
<keyword evidence="4" id="KW-0804">Transcription</keyword>
<organism evidence="6 7">
    <name type="scientific">Pseudomonas putida</name>
    <name type="common">Arthrobacter siderocapsulatus</name>
    <dbReference type="NCBI Taxonomy" id="303"/>
    <lineage>
        <taxon>Bacteria</taxon>
        <taxon>Pseudomonadati</taxon>
        <taxon>Pseudomonadota</taxon>
        <taxon>Gammaproteobacteria</taxon>
        <taxon>Pseudomonadales</taxon>
        <taxon>Pseudomonadaceae</taxon>
        <taxon>Pseudomonas</taxon>
    </lineage>
</organism>
<dbReference type="SUPFAM" id="SSF46785">
    <property type="entry name" value="Winged helix' DNA-binding domain"/>
    <property type="match status" value="1"/>
</dbReference>